<reference evidence="3 4" key="1">
    <citation type="journal article" date="2017" name="Nat. Commun.">
        <title>Genome assembly with in vitro proximity ligation data and whole-genome triplication in lettuce.</title>
        <authorList>
            <person name="Reyes-Chin-Wo S."/>
            <person name="Wang Z."/>
            <person name="Yang X."/>
            <person name="Kozik A."/>
            <person name="Arikit S."/>
            <person name="Song C."/>
            <person name="Xia L."/>
            <person name="Froenicke L."/>
            <person name="Lavelle D.O."/>
            <person name="Truco M.J."/>
            <person name="Xia R."/>
            <person name="Zhu S."/>
            <person name="Xu C."/>
            <person name="Xu H."/>
            <person name="Xu X."/>
            <person name="Cox K."/>
            <person name="Korf I."/>
            <person name="Meyers B.C."/>
            <person name="Michelmore R.W."/>
        </authorList>
    </citation>
    <scope>NUCLEOTIDE SEQUENCE [LARGE SCALE GENOMIC DNA]</scope>
    <source>
        <strain evidence="4">cv. Salinas</strain>
        <tissue evidence="3">Seedlings</tissue>
    </source>
</reference>
<accession>A0A9R1W1N7</accession>
<keyword evidence="4" id="KW-1185">Reference proteome</keyword>
<comment type="caution">
    <text evidence="3">The sequence shown here is derived from an EMBL/GenBank/DDBJ whole genome shotgun (WGS) entry which is preliminary data.</text>
</comment>
<feature type="domain" description="Helitron helicase-like" evidence="2">
    <location>
        <begin position="1"/>
        <end position="80"/>
    </location>
</feature>
<evidence type="ECO:0000259" key="2">
    <source>
        <dbReference type="Pfam" id="PF14214"/>
    </source>
</evidence>
<dbReference type="EMBL" id="NBSK02000003">
    <property type="protein sequence ID" value="KAJ0214887.1"/>
    <property type="molecule type" value="Genomic_DNA"/>
</dbReference>
<proteinExistence type="predicted"/>
<dbReference type="Pfam" id="PF14214">
    <property type="entry name" value="Helitron_like_N"/>
    <property type="match status" value="1"/>
</dbReference>
<evidence type="ECO:0000313" key="4">
    <source>
        <dbReference type="Proteomes" id="UP000235145"/>
    </source>
</evidence>
<evidence type="ECO:0000256" key="1">
    <source>
        <dbReference type="SAM" id="SignalP"/>
    </source>
</evidence>
<protein>
    <recommendedName>
        <fullName evidence="2">Helitron helicase-like domain-containing protein</fullName>
    </recommendedName>
</protein>
<evidence type="ECO:0000313" key="3">
    <source>
        <dbReference type="EMBL" id="KAJ0214887.1"/>
    </source>
</evidence>
<sequence>MQQTYLDTMTLVKWLGFLELLLSLTCNPKWPEVIRFVEADNLKPEDRPNTDHVICVEFFDKDIEPDLYQIVCDNMIYGPCGIDQLFMSCMKKGKCSKRFPKEFTKHTYIDADG</sequence>
<dbReference type="AlphaFoldDB" id="A0A9R1W1N7"/>
<name>A0A9R1W1N7_LACSA</name>
<gene>
    <name evidence="3" type="ORF">LSAT_V11C300132550</name>
</gene>
<feature type="signal peptide" evidence="1">
    <location>
        <begin position="1"/>
        <end position="23"/>
    </location>
</feature>
<dbReference type="Proteomes" id="UP000235145">
    <property type="component" value="Unassembled WGS sequence"/>
</dbReference>
<keyword evidence="1" id="KW-0732">Signal</keyword>
<dbReference type="InterPro" id="IPR025476">
    <property type="entry name" value="Helitron_helicase-like"/>
</dbReference>
<feature type="chain" id="PRO_5040345531" description="Helitron helicase-like domain-containing protein" evidence="1">
    <location>
        <begin position="24"/>
        <end position="113"/>
    </location>
</feature>
<organism evidence="3 4">
    <name type="scientific">Lactuca sativa</name>
    <name type="common">Garden lettuce</name>
    <dbReference type="NCBI Taxonomy" id="4236"/>
    <lineage>
        <taxon>Eukaryota</taxon>
        <taxon>Viridiplantae</taxon>
        <taxon>Streptophyta</taxon>
        <taxon>Embryophyta</taxon>
        <taxon>Tracheophyta</taxon>
        <taxon>Spermatophyta</taxon>
        <taxon>Magnoliopsida</taxon>
        <taxon>eudicotyledons</taxon>
        <taxon>Gunneridae</taxon>
        <taxon>Pentapetalae</taxon>
        <taxon>asterids</taxon>
        <taxon>campanulids</taxon>
        <taxon>Asterales</taxon>
        <taxon>Asteraceae</taxon>
        <taxon>Cichorioideae</taxon>
        <taxon>Cichorieae</taxon>
        <taxon>Lactucinae</taxon>
        <taxon>Lactuca</taxon>
    </lineage>
</organism>